<evidence type="ECO:0000256" key="7">
    <source>
        <dbReference type="RuleBase" id="RU365034"/>
    </source>
</evidence>
<dbReference type="Pfam" id="PF00202">
    <property type="entry name" value="Aminotran_3"/>
    <property type="match status" value="1"/>
</dbReference>
<keyword evidence="4 7" id="KW-0808">Transferase</keyword>
<dbReference type="CDD" id="cd00610">
    <property type="entry name" value="OAT_like"/>
    <property type="match status" value="1"/>
</dbReference>
<dbReference type="NCBIfam" id="TIGR00709">
    <property type="entry name" value="dat"/>
    <property type="match status" value="1"/>
</dbReference>
<dbReference type="InterPro" id="IPR012773">
    <property type="entry name" value="Ectoine_EctB"/>
</dbReference>
<dbReference type="PANTHER" id="PTHR43552">
    <property type="entry name" value="DIAMINOBUTYRATE--2-OXOGLUTARATE AMINOTRANSFERASE"/>
    <property type="match status" value="1"/>
</dbReference>
<dbReference type="EMBL" id="JBHUEY010000006">
    <property type="protein sequence ID" value="MFD1784657.1"/>
    <property type="molecule type" value="Genomic_DNA"/>
</dbReference>
<dbReference type="RefSeq" id="WP_377280799.1">
    <property type="nucleotide sequence ID" value="NZ_JBHRSI010000002.1"/>
</dbReference>
<name>A0ABW4N432_9CAUL</name>
<dbReference type="InterPro" id="IPR004637">
    <property type="entry name" value="Dat"/>
</dbReference>
<keyword evidence="5 6" id="KW-0663">Pyridoxal phosphate</keyword>
<comment type="pathway">
    <text evidence="7">Amine and polyamine biosynthesis; ectoine biosynthesis; L-ectoine from L-aspartate 4-semialdehyde: step 1/3.</text>
</comment>
<dbReference type="NCBIfam" id="TIGR02407">
    <property type="entry name" value="ectoine_ectB"/>
    <property type="match status" value="1"/>
</dbReference>
<dbReference type="PIRSF" id="PIRSF000521">
    <property type="entry name" value="Transaminase_4ab_Lys_Orn"/>
    <property type="match status" value="1"/>
</dbReference>
<dbReference type="PANTHER" id="PTHR43552:SF2">
    <property type="entry name" value="DIAMINOBUTYRATE--2-OXOGLUTARATE TRANSAMINASE"/>
    <property type="match status" value="1"/>
</dbReference>
<keyword evidence="9" id="KW-1185">Reference proteome</keyword>
<sequence>MFDAEVTARAPRRFATFERLESRVRSYSRSFPTVFDRAAGAWLYDAEGRQYLDFLSGCSTLNYGHNHPALKQRLMDYVMQDGVAHSLDMHTRAKAEFLEAFESVILRPRGLKYRAQFTGPTGANAVEAALKLARKLTGRSNVIAFTNGFHGVTLGALAATGNGHHRGAAGLPAQGVTRAAYDGYYGPGVDTAGQLDQLLSDPSGGIDPPAAIILETVQGEGGLNVASAAWLQAIEKIARKHGALLIVDDIQAGCGRAGGFFSFEGMGISPDIVTMAKSLSGLGLPMALTLIKPELDAWAPGEHNGTFRGNCHAFVTAKAAIDTFWRDESFAADVARKGEVLQAALVDIAGRHSETVVSVKGRGMMRGLDVGSGETALRIVRAAFERGLVIETSGAHDQIVKVLAPLTIADADLQRGLQILAAAVAEATGRADLDSAA</sequence>
<comment type="cofactor">
    <cofactor evidence="1 7">
        <name>pyridoxal 5'-phosphate</name>
        <dbReference type="ChEBI" id="CHEBI:597326"/>
    </cofactor>
</comment>
<dbReference type="InterPro" id="IPR005814">
    <property type="entry name" value="Aminotrans_3"/>
</dbReference>
<dbReference type="InterPro" id="IPR049704">
    <property type="entry name" value="Aminotrans_3_PPA_site"/>
</dbReference>
<proteinExistence type="inferred from homology"/>
<dbReference type="InterPro" id="IPR015422">
    <property type="entry name" value="PyrdxlP-dep_Trfase_small"/>
</dbReference>
<dbReference type="Gene3D" id="3.90.1150.10">
    <property type="entry name" value="Aspartate Aminotransferase, domain 1"/>
    <property type="match status" value="1"/>
</dbReference>
<reference evidence="9" key="1">
    <citation type="journal article" date="2019" name="Int. J. Syst. Evol. Microbiol.">
        <title>The Global Catalogue of Microorganisms (GCM) 10K type strain sequencing project: providing services to taxonomists for standard genome sequencing and annotation.</title>
        <authorList>
            <consortium name="The Broad Institute Genomics Platform"/>
            <consortium name="The Broad Institute Genome Sequencing Center for Infectious Disease"/>
            <person name="Wu L."/>
            <person name="Ma J."/>
        </authorList>
    </citation>
    <scope>NUCLEOTIDE SEQUENCE [LARGE SCALE GENOMIC DNA]</scope>
    <source>
        <strain evidence="9">DFY28</strain>
    </source>
</reference>
<dbReference type="NCBIfam" id="NF006733">
    <property type="entry name" value="PRK09264.1"/>
    <property type="match status" value="1"/>
</dbReference>
<comment type="caution">
    <text evidence="8">The sequence shown here is derived from an EMBL/GenBank/DDBJ whole genome shotgun (WGS) entry which is preliminary data.</text>
</comment>
<evidence type="ECO:0000313" key="8">
    <source>
        <dbReference type="EMBL" id="MFD1784657.1"/>
    </source>
</evidence>
<evidence type="ECO:0000256" key="5">
    <source>
        <dbReference type="ARBA" id="ARBA00022898"/>
    </source>
</evidence>
<dbReference type="InterPro" id="IPR015424">
    <property type="entry name" value="PyrdxlP-dep_Trfase"/>
</dbReference>
<evidence type="ECO:0000313" key="9">
    <source>
        <dbReference type="Proteomes" id="UP001597237"/>
    </source>
</evidence>
<dbReference type="Gene3D" id="3.40.640.10">
    <property type="entry name" value="Type I PLP-dependent aspartate aminotransferase-like (Major domain)"/>
    <property type="match status" value="1"/>
</dbReference>
<protein>
    <recommendedName>
        <fullName evidence="7">Diaminobutyrate--2-oxoglutarate transaminase</fullName>
        <ecNumber evidence="7">2.6.1.76</ecNumber>
    </recommendedName>
    <alternativeName>
        <fullName evidence="7">DABA aminotransferase</fullName>
    </alternativeName>
</protein>
<dbReference type="EC" id="2.6.1.76" evidence="7"/>
<comment type="similarity">
    <text evidence="2 6">Belongs to the class-III pyridoxal-phosphate-dependent aminotransferase family.</text>
</comment>
<dbReference type="GO" id="GO:0045303">
    <property type="term" value="F:diaminobutyrate-2-oxoglutarate transaminase activity"/>
    <property type="evidence" value="ECO:0007669"/>
    <property type="project" value="UniProtKB-EC"/>
</dbReference>
<gene>
    <name evidence="8" type="primary">ectB</name>
    <name evidence="8" type="ORF">ACFSC0_14730</name>
</gene>
<evidence type="ECO:0000256" key="6">
    <source>
        <dbReference type="RuleBase" id="RU003560"/>
    </source>
</evidence>
<dbReference type="SUPFAM" id="SSF53383">
    <property type="entry name" value="PLP-dependent transferases"/>
    <property type="match status" value="1"/>
</dbReference>
<organism evidence="8 9">
    <name type="scientific">Phenylobacterium terrae</name>
    <dbReference type="NCBI Taxonomy" id="2665495"/>
    <lineage>
        <taxon>Bacteria</taxon>
        <taxon>Pseudomonadati</taxon>
        <taxon>Pseudomonadota</taxon>
        <taxon>Alphaproteobacteria</taxon>
        <taxon>Caulobacterales</taxon>
        <taxon>Caulobacteraceae</taxon>
        <taxon>Phenylobacterium</taxon>
    </lineage>
</organism>
<evidence type="ECO:0000256" key="4">
    <source>
        <dbReference type="ARBA" id="ARBA00022679"/>
    </source>
</evidence>
<dbReference type="PROSITE" id="PS00600">
    <property type="entry name" value="AA_TRANSFER_CLASS_3"/>
    <property type="match status" value="1"/>
</dbReference>
<evidence type="ECO:0000256" key="1">
    <source>
        <dbReference type="ARBA" id="ARBA00001933"/>
    </source>
</evidence>
<keyword evidence="3 7" id="KW-0032">Aminotransferase</keyword>
<accession>A0ABW4N432</accession>
<dbReference type="Proteomes" id="UP001597237">
    <property type="component" value="Unassembled WGS sequence"/>
</dbReference>
<evidence type="ECO:0000256" key="3">
    <source>
        <dbReference type="ARBA" id="ARBA00022576"/>
    </source>
</evidence>
<dbReference type="InterPro" id="IPR015421">
    <property type="entry name" value="PyrdxlP-dep_Trfase_major"/>
</dbReference>
<comment type="catalytic activity">
    <reaction evidence="7">
        <text>L-2,4-diaminobutanoate + 2-oxoglutarate = L-aspartate 4-semialdehyde + L-glutamate</text>
        <dbReference type="Rhea" id="RHEA:11160"/>
        <dbReference type="ChEBI" id="CHEBI:16810"/>
        <dbReference type="ChEBI" id="CHEBI:29985"/>
        <dbReference type="ChEBI" id="CHEBI:58761"/>
        <dbReference type="ChEBI" id="CHEBI:537519"/>
        <dbReference type="EC" id="2.6.1.76"/>
    </reaction>
</comment>
<comment type="function">
    <text evidence="7">Catalyzes reversively the conversion of L-aspartate beta-semialdehyde (ASA) to L-2,4-diaminobutyrate (DABA) by transamination with L-glutamate.</text>
</comment>
<evidence type="ECO:0000256" key="2">
    <source>
        <dbReference type="ARBA" id="ARBA00008954"/>
    </source>
</evidence>